<dbReference type="OrthoDB" id="9815825at2"/>
<dbReference type="Pfam" id="PF01408">
    <property type="entry name" value="GFO_IDH_MocA"/>
    <property type="match status" value="1"/>
</dbReference>
<dbReference type="PANTHER" id="PTHR43377">
    <property type="entry name" value="BILIVERDIN REDUCTASE A"/>
    <property type="match status" value="1"/>
</dbReference>
<protein>
    <submittedName>
        <fullName evidence="3">Gfo/Idh/MocA family oxidoreductase</fullName>
    </submittedName>
</protein>
<dbReference type="SUPFAM" id="SSF51735">
    <property type="entry name" value="NAD(P)-binding Rossmann-fold domains"/>
    <property type="match status" value="1"/>
</dbReference>
<feature type="domain" description="GFO/IDH/MocA-like oxidoreductase" evidence="2">
    <location>
        <begin position="132"/>
        <end position="241"/>
    </location>
</feature>
<dbReference type="Proteomes" id="UP000238634">
    <property type="component" value="Unassembled WGS sequence"/>
</dbReference>
<accession>A0A2T1D318</accession>
<dbReference type="PANTHER" id="PTHR43377:SF6">
    <property type="entry name" value="GFO_IDH_MOCA-LIKE OXIDOREDUCTASE N-TERMINAL DOMAIN-CONTAINING PROTEIN"/>
    <property type="match status" value="1"/>
</dbReference>
<proteinExistence type="predicted"/>
<organism evidence="3 4">
    <name type="scientific">Phormidesmis priestleyi ULC007</name>
    <dbReference type="NCBI Taxonomy" id="1920490"/>
    <lineage>
        <taxon>Bacteria</taxon>
        <taxon>Bacillati</taxon>
        <taxon>Cyanobacteriota</taxon>
        <taxon>Cyanophyceae</taxon>
        <taxon>Leptolyngbyales</taxon>
        <taxon>Leptolyngbyaceae</taxon>
        <taxon>Phormidesmis</taxon>
    </lineage>
</organism>
<dbReference type="InterPro" id="IPR000683">
    <property type="entry name" value="Gfo/Idh/MocA-like_OxRdtase_N"/>
</dbReference>
<feature type="domain" description="Gfo/Idh/MocA-like oxidoreductase N-terminal" evidence="1">
    <location>
        <begin position="5"/>
        <end position="124"/>
    </location>
</feature>
<dbReference type="GO" id="GO:0000166">
    <property type="term" value="F:nucleotide binding"/>
    <property type="evidence" value="ECO:0007669"/>
    <property type="project" value="InterPro"/>
</dbReference>
<name>A0A2T1D318_9CYAN</name>
<evidence type="ECO:0000259" key="2">
    <source>
        <dbReference type="Pfam" id="PF22725"/>
    </source>
</evidence>
<dbReference type="Gene3D" id="3.40.50.720">
    <property type="entry name" value="NAD(P)-binding Rossmann-like Domain"/>
    <property type="match status" value="1"/>
</dbReference>
<gene>
    <name evidence="3" type="ORF">C7B65_25655</name>
</gene>
<dbReference type="Gene3D" id="3.30.360.10">
    <property type="entry name" value="Dihydrodipicolinate Reductase, domain 2"/>
    <property type="match status" value="1"/>
</dbReference>
<dbReference type="EMBL" id="PVWG01000074">
    <property type="protein sequence ID" value="PSB14899.1"/>
    <property type="molecule type" value="Genomic_DNA"/>
</dbReference>
<evidence type="ECO:0000313" key="4">
    <source>
        <dbReference type="Proteomes" id="UP000238634"/>
    </source>
</evidence>
<sequence>MESNVNIGVIGYGYWGPNLVRSFSEISGAKVRTVSDFNPKLLARVQARYPAIQVTTDCQDIFEDPKIDAVAIATPVSTHFDLALAALKAGKHVMVEKPMTVTSEQALRLIDEADRRNRVLLVDHTFVYTGAVRKMHELVSSGELGDILYYDSVRVNLGLFQHDINVLWDLAVHDLSIMSYILQSKPCAVSATGISHVPGGLENIAYLTLFFENNLIAHVHVNWLAPVKVRRTLIGGSQKMIVFDDLEPSEKIKVYDRGITINGDAESVYRMLVGYRTGDMWAPQLDMTEALRTEGLHFLRCIEHGERPITGGDAGLQVVKILEAATESMKKQGQLVELDTVEVAA</sequence>
<dbReference type="InterPro" id="IPR051450">
    <property type="entry name" value="Gfo/Idh/MocA_Oxidoreductases"/>
</dbReference>
<dbReference type="InterPro" id="IPR055170">
    <property type="entry name" value="GFO_IDH_MocA-like_dom"/>
</dbReference>
<dbReference type="RefSeq" id="WP_073075229.1">
    <property type="nucleotide sequence ID" value="NZ_MPPI01000068.1"/>
</dbReference>
<keyword evidence="4" id="KW-1185">Reference proteome</keyword>
<evidence type="ECO:0000259" key="1">
    <source>
        <dbReference type="Pfam" id="PF01408"/>
    </source>
</evidence>
<dbReference type="SUPFAM" id="SSF55347">
    <property type="entry name" value="Glyceraldehyde-3-phosphate dehydrogenase-like, C-terminal domain"/>
    <property type="match status" value="1"/>
</dbReference>
<dbReference type="InterPro" id="IPR036291">
    <property type="entry name" value="NAD(P)-bd_dom_sf"/>
</dbReference>
<dbReference type="Pfam" id="PF22725">
    <property type="entry name" value="GFO_IDH_MocA_C3"/>
    <property type="match status" value="1"/>
</dbReference>
<dbReference type="AlphaFoldDB" id="A0A2T1D318"/>
<reference evidence="3 4" key="2">
    <citation type="submission" date="2018-03" db="EMBL/GenBank/DDBJ databases">
        <title>The ancient ancestry and fast evolution of plastids.</title>
        <authorList>
            <person name="Moore K.R."/>
            <person name="Magnabosco C."/>
            <person name="Momper L."/>
            <person name="Gold D.A."/>
            <person name="Bosak T."/>
            <person name="Fournier G.P."/>
        </authorList>
    </citation>
    <scope>NUCLEOTIDE SEQUENCE [LARGE SCALE GENOMIC DNA]</scope>
    <source>
        <strain evidence="3 4">ULC007</strain>
    </source>
</reference>
<dbReference type="STRING" id="1920490.GCA_001895925_03336"/>
<reference evidence="3 4" key="1">
    <citation type="submission" date="2018-02" db="EMBL/GenBank/DDBJ databases">
        <authorList>
            <person name="Cohen D.B."/>
            <person name="Kent A.D."/>
        </authorList>
    </citation>
    <scope>NUCLEOTIDE SEQUENCE [LARGE SCALE GENOMIC DNA]</scope>
    <source>
        <strain evidence="3 4">ULC007</strain>
    </source>
</reference>
<evidence type="ECO:0000313" key="3">
    <source>
        <dbReference type="EMBL" id="PSB14899.1"/>
    </source>
</evidence>
<comment type="caution">
    <text evidence="3">The sequence shown here is derived from an EMBL/GenBank/DDBJ whole genome shotgun (WGS) entry which is preliminary data.</text>
</comment>